<evidence type="ECO:0000313" key="10">
    <source>
        <dbReference type="Proteomes" id="UP000016922"/>
    </source>
</evidence>
<keyword evidence="6" id="KW-0804">Transcription</keyword>
<evidence type="ECO:0000313" key="9">
    <source>
        <dbReference type="EMBL" id="EPE31535.1"/>
    </source>
</evidence>
<dbReference type="PANTHER" id="PTHR47782:SF2">
    <property type="entry name" value="TRANSCRIPTION FACTOR, PUTATIVE (AFU_ORTHOLOGUE AFUA_4G12570)-RELATED"/>
    <property type="match status" value="1"/>
</dbReference>
<sequence length="650" mass="73115">MRRTTPSAADTPLLRVSRPVSACSRCRSAKIKCDGKLPACTACEKSGRAGECSSANDQFAKGKERSYVASLESRVEKLEKRIAYARSRKASVAMHDVDAPIEIPDRKDSLATIRAAIHGKAARRREAADVNELVSDFGFLSVNATTRDFESSTTNMTFGRLILAATNLEVVPHPEPFSLPSRPAAMGLIQYYLDNVFSIFPVFSETALLNALDAIYQENGRPVTDFEHWLFYMVLAIACTGQSRSNRDASYMEAITWVSRALQYADKVLIPGYVSQIQALVLLVQYSMLDPAHFDSWQLIGFACRAVVDLGFHQDPPREQQTDKKTLDMRRRVYYCVYSLDRSISMVHARAFSFTDDSTSVDFPSWAPASGGVSLAGQHSLEPAGLLFQLRTVQSSWYQELFQSSRVPLQNPVQYLWQTCQEMRDWSESFPDSLPLAFKDYFDLELLYSYVYCLAPSCRIQTTTQYGRTLIFEYSIAYMQKIFPISKDPINIAFYTYHDALRVYFVGSQFLAVLIEDTDQLLNGVLPYNPTVVGSPPPPPLPINTGVDSIDRSINCITHIKETLRTFGQRWNNSKALLSSFEAQSEPMVLELHQRRRRINDMTRPSHSPPQFLQQPSFEHIRTLSAEDWAQSGRSFANNGMPGGQGRGGL</sequence>
<dbReference type="InterPro" id="IPR001138">
    <property type="entry name" value="Zn2Cys6_DnaBD"/>
</dbReference>
<dbReference type="InterPro" id="IPR007219">
    <property type="entry name" value="XnlR_reg_dom"/>
</dbReference>
<dbReference type="Pfam" id="PF00172">
    <property type="entry name" value="Zn_clus"/>
    <property type="match status" value="1"/>
</dbReference>
<gene>
    <name evidence="9" type="ORF">GLAREA_12291</name>
</gene>
<dbReference type="EMBL" id="KE145361">
    <property type="protein sequence ID" value="EPE31535.1"/>
    <property type="molecule type" value="Genomic_DNA"/>
</dbReference>
<dbReference type="STRING" id="1116229.S3D101"/>
<dbReference type="GeneID" id="19471332"/>
<dbReference type="OrthoDB" id="5319458at2759"/>
<dbReference type="Gene3D" id="4.10.240.10">
    <property type="entry name" value="Zn(2)-C6 fungal-type DNA-binding domain"/>
    <property type="match status" value="1"/>
</dbReference>
<evidence type="ECO:0000259" key="8">
    <source>
        <dbReference type="PROSITE" id="PS50048"/>
    </source>
</evidence>
<keyword evidence="3" id="KW-0862">Zinc</keyword>
<evidence type="ECO:0000256" key="2">
    <source>
        <dbReference type="ARBA" id="ARBA00022723"/>
    </source>
</evidence>
<feature type="domain" description="Zn(2)-C6 fungal-type" evidence="8">
    <location>
        <begin position="22"/>
        <end position="54"/>
    </location>
</feature>
<dbReference type="InterPro" id="IPR052202">
    <property type="entry name" value="Yeast_MetPath_Reg"/>
</dbReference>
<dbReference type="GO" id="GO:0045944">
    <property type="term" value="P:positive regulation of transcription by RNA polymerase II"/>
    <property type="evidence" value="ECO:0007669"/>
    <property type="project" value="TreeGrafter"/>
</dbReference>
<dbReference type="PANTHER" id="PTHR47782">
    <property type="entry name" value="ZN(II)2CYS6 TRANSCRIPTION FACTOR (EUROFUNG)-RELATED"/>
    <property type="match status" value="1"/>
</dbReference>
<dbReference type="Proteomes" id="UP000016922">
    <property type="component" value="Unassembled WGS sequence"/>
</dbReference>
<organism evidence="9 10">
    <name type="scientific">Glarea lozoyensis (strain ATCC 20868 / MF5171)</name>
    <dbReference type="NCBI Taxonomy" id="1116229"/>
    <lineage>
        <taxon>Eukaryota</taxon>
        <taxon>Fungi</taxon>
        <taxon>Dikarya</taxon>
        <taxon>Ascomycota</taxon>
        <taxon>Pezizomycotina</taxon>
        <taxon>Leotiomycetes</taxon>
        <taxon>Helotiales</taxon>
        <taxon>Helotiaceae</taxon>
        <taxon>Glarea</taxon>
    </lineage>
</organism>
<dbReference type="PROSITE" id="PS00463">
    <property type="entry name" value="ZN2_CY6_FUNGAL_1"/>
    <property type="match status" value="1"/>
</dbReference>
<dbReference type="eggNOG" id="ENOG502RSRA">
    <property type="taxonomic scope" value="Eukaryota"/>
</dbReference>
<dbReference type="InterPro" id="IPR036864">
    <property type="entry name" value="Zn2-C6_fun-type_DNA-bd_sf"/>
</dbReference>
<proteinExistence type="predicted"/>
<dbReference type="KEGG" id="glz:GLAREA_12291"/>
<dbReference type="SMART" id="SM00066">
    <property type="entry name" value="GAL4"/>
    <property type="match status" value="1"/>
</dbReference>
<dbReference type="HOGENOM" id="CLU_019529_0_0_1"/>
<dbReference type="CDD" id="cd12148">
    <property type="entry name" value="fungal_TF_MHR"/>
    <property type="match status" value="1"/>
</dbReference>
<dbReference type="GO" id="GO:0006351">
    <property type="term" value="P:DNA-templated transcription"/>
    <property type="evidence" value="ECO:0007669"/>
    <property type="project" value="InterPro"/>
</dbReference>
<protein>
    <submittedName>
        <fullName evidence="9">Zn2/Cys6 DNA-binding protein</fullName>
    </submittedName>
</protein>
<evidence type="ECO:0000256" key="1">
    <source>
        <dbReference type="ARBA" id="ARBA00004123"/>
    </source>
</evidence>
<keyword evidence="2" id="KW-0479">Metal-binding</keyword>
<name>S3D101_GLAL2</name>
<evidence type="ECO:0000256" key="7">
    <source>
        <dbReference type="ARBA" id="ARBA00023242"/>
    </source>
</evidence>
<keyword evidence="4" id="KW-0805">Transcription regulation</keyword>
<evidence type="ECO:0000256" key="3">
    <source>
        <dbReference type="ARBA" id="ARBA00022833"/>
    </source>
</evidence>
<dbReference type="RefSeq" id="XP_008081264.1">
    <property type="nucleotide sequence ID" value="XM_008083073.1"/>
</dbReference>
<dbReference type="PROSITE" id="PS50048">
    <property type="entry name" value="ZN2_CY6_FUNGAL_2"/>
    <property type="match status" value="1"/>
</dbReference>
<accession>S3D101</accession>
<evidence type="ECO:0000256" key="4">
    <source>
        <dbReference type="ARBA" id="ARBA00023015"/>
    </source>
</evidence>
<dbReference type="SMART" id="SM00906">
    <property type="entry name" value="Fungal_trans"/>
    <property type="match status" value="1"/>
</dbReference>
<reference evidence="9 10" key="1">
    <citation type="journal article" date="2013" name="BMC Genomics">
        <title>Genomics-driven discovery of the pneumocandin biosynthetic gene cluster in the fungus Glarea lozoyensis.</title>
        <authorList>
            <person name="Chen L."/>
            <person name="Yue Q."/>
            <person name="Zhang X."/>
            <person name="Xiang M."/>
            <person name="Wang C."/>
            <person name="Li S."/>
            <person name="Che Y."/>
            <person name="Ortiz-Lopez F.J."/>
            <person name="Bills G.F."/>
            <person name="Liu X."/>
            <person name="An Z."/>
        </authorList>
    </citation>
    <scope>NUCLEOTIDE SEQUENCE [LARGE SCALE GENOMIC DNA]</scope>
    <source>
        <strain evidence="10">ATCC 20868 / MF5171</strain>
    </source>
</reference>
<comment type="subcellular location">
    <subcellularLocation>
        <location evidence="1">Nucleus</location>
    </subcellularLocation>
</comment>
<keyword evidence="10" id="KW-1185">Reference proteome</keyword>
<dbReference type="AlphaFoldDB" id="S3D101"/>
<dbReference type="OMA" id="FPCFSET"/>
<dbReference type="SUPFAM" id="SSF57701">
    <property type="entry name" value="Zn2/Cys6 DNA-binding domain"/>
    <property type="match status" value="1"/>
</dbReference>
<dbReference type="GO" id="GO:0000981">
    <property type="term" value="F:DNA-binding transcription factor activity, RNA polymerase II-specific"/>
    <property type="evidence" value="ECO:0007669"/>
    <property type="project" value="InterPro"/>
</dbReference>
<evidence type="ECO:0000256" key="5">
    <source>
        <dbReference type="ARBA" id="ARBA00023125"/>
    </source>
</evidence>
<dbReference type="CDD" id="cd00067">
    <property type="entry name" value="GAL4"/>
    <property type="match status" value="1"/>
</dbReference>
<keyword evidence="5 9" id="KW-0238">DNA-binding</keyword>
<keyword evidence="7" id="KW-0539">Nucleus</keyword>
<dbReference type="GO" id="GO:0008270">
    <property type="term" value="F:zinc ion binding"/>
    <property type="evidence" value="ECO:0007669"/>
    <property type="project" value="InterPro"/>
</dbReference>
<dbReference type="GO" id="GO:0043565">
    <property type="term" value="F:sequence-specific DNA binding"/>
    <property type="evidence" value="ECO:0007669"/>
    <property type="project" value="TreeGrafter"/>
</dbReference>
<dbReference type="GO" id="GO:0005634">
    <property type="term" value="C:nucleus"/>
    <property type="evidence" value="ECO:0007669"/>
    <property type="project" value="UniProtKB-SubCell"/>
</dbReference>
<dbReference type="Pfam" id="PF04082">
    <property type="entry name" value="Fungal_trans"/>
    <property type="match status" value="1"/>
</dbReference>
<evidence type="ECO:0000256" key="6">
    <source>
        <dbReference type="ARBA" id="ARBA00023163"/>
    </source>
</evidence>